<keyword evidence="2" id="KW-0732">Signal</keyword>
<evidence type="ECO:0000313" key="3">
    <source>
        <dbReference type="EMBL" id="VDM81879.1"/>
    </source>
</evidence>
<dbReference type="InterPro" id="IPR052823">
    <property type="entry name" value="SXP/RAL-2_related"/>
</dbReference>
<dbReference type="OrthoDB" id="5867022at2759"/>
<feature type="region of interest" description="Disordered" evidence="1">
    <location>
        <begin position="20"/>
        <end position="50"/>
    </location>
</feature>
<accession>A0A3P7JPD1</accession>
<evidence type="ECO:0000313" key="4">
    <source>
        <dbReference type="Proteomes" id="UP000270094"/>
    </source>
</evidence>
<evidence type="ECO:0000256" key="1">
    <source>
        <dbReference type="SAM" id="MobiDB-lite"/>
    </source>
</evidence>
<dbReference type="Proteomes" id="UP000270094">
    <property type="component" value="Unassembled WGS sequence"/>
</dbReference>
<reference evidence="3 4" key="1">
    <citation type="submission" date="2018-11" db="EMBL/GenBank/DDBJ databases">
        <authorList>
            <consortium name="Pathogen Informatics"/>
        </authorList>
    </citation>
    <scope>NUCLEOTIDE SEQUENCE [LARGE SCALE GENOMIC DNA]</scope>
</reference>
<sequence length="141" mass="16043">MNNIIAVLAVAGAVVYAQEGTEHPRGPESASKTPEGPRSPGGREGLHKFPLPPYLQNVTKEAKEEYFSIMRSNNLTLAQQKNKIQEWGKKNKIEASFGLNFSFEENHYFRIKLKASTPIWRNTDKKPRRMSLNLLKNCQML</sequence>
<gene>
    <name evidence="3" type="ORF">SVUK_LOCUS16877</name>
</gene>
<dbReference type="PANTHER" id="PTHR21593:SF36">
    <property type="entry name" value="DUF148 DOMAIN-CONTAINING PROTEIN-RELATED"/>
    <property type="match status" value="1"/>
</dbReference>
<protein>
    <recommendedName>
        <fullName evidence="5">SXP/RAL-2 family protein Ani s 5-like cation-binding domain-containing protein</fullName>
    </recommendedName>
</protein>
<name>A0A3P7JPD1_STRVU</name>
<organism evidence="3 4">
    <name type="scientific">Strongylus vulgaris</name>
    <name type="common">Blood worm</name>
    <dbReference type="NCBI Taxonomy" id="40348"/>
    <lineage>
        <taxon>Eukaryota</taxon>
        <taxon>Metazoa</taxon>
        <taxon>Ecdysozoa</taxon>
        <taxon>Nematoda</taxon>
        <taxon>Chromadorea</taxon>
        <taxon>Rhabditida</taxon>
        <taxon>Rhabditina</taxon>
        <taxon>Rhabditomorpha</taxon>
        <taxon>Strongyloidea</taxon>
        <taxon>Strongylidae</taxon>
        <taxon>Strongylus</taxon>
    </lineage>
</organism>
<evidence type="ECO:0008006" key="5">
    <source>
        <dbReference type="Google" id="ProtNLM"/>
    </source>
</evidence>
<dbReference type="AlphaFoldDB" id="A0A3P7JPD1"/>
<dbReference type="PANTHER" id="PTHR21593">
    <property type="entry name" value="PRION-LIKE- Q/N-RICH -DOMAIN-BEARING PROTEIN PROTEIN"/>
    <property type="match status" value="1"/>
</dbReference>
<feature type="signal peptide" evidence="2">
    <location>
        <begin position="1"/>
        <end position="17"/>
    </location>
</feature>
<dbReference type="EMBL" id="UYYB01114989">
    <property type="protein sequence ID" value="VDM81879.1"/>
    <property type="molecule type" value="Genomic_DNA"/>
</dbReference>
<evidence type="ECO:0000256" key="2">
    <source>
        <dbReference type="SAM" id="SignalP"/>
    </source>
</evidence>
<keyword evidence="4" id="KW-1185">Reference proteome</keyword>
<feature type="chain" id="PRO_5017989702" description="SXP/RAL-2 family protein Ani s 5-like cation-binding domain-containing protein" evidence="2">
    <location>
        <begin position="18"/>
        <end position="141"/>
    </location>
</feature>
<proteinExistence type="predicted"/>